<evidence type="ECO:0000256" key="6">
    <source>
        <dbReference type="ARBA" id="ARBA00023136"/>
    </source>
</evidence>
<sequence>MASFIRKYIFRKTKTVADESTEDRIYSLDDFDDTLAIIKKVLWIVGLRLTLKDSDNARFWFSVFYWFETANILMAFTLQTMETIEDTKGASSFEDATTLFRMIPCIGFLPLAILKSYKITYYESMYENLINELRSMWPQGKVTEEEHTVISKALKQLRIVLKGYYWCNYALVISCVVPCYIIIIKNIFGKNEPGVLPFLWWVPFDPLQPIVFEVIVVIQTWHAILVMSFILSGDLLYFFFISHITTQFDLLSIKVNRFILVPTDQQLIDIYPIAIHYKNFKNKHSPLELVEMQNKKLCEAIHEKELLDIIVRHRTLIRLCKDVETIFSFSLLVSFLNSSVIICFSNFCCVVIEKWYEFMYKSFLSTTLCQTWLICWYGQKLLDSGERLSQSLYSCGWYWTSQKIKKNIHIMIHRSQRDVCVTTYGFTKICLASYTAIIKTSWSYFTLLVQTYKQ</sequence>
<dbReference type="RefSeq" id="XP_031764107.2">
    <property type="nucleotide sequence ID" value="XM_031908247.2"/>
</dbReference>
<accession>A0A6J3BUQ6</accession>
<dbReference type="GO" id="GO:0007165">
    <property type="term" value="P:signal transduction"/>
    <property type="evidence" value="ECO:0007669"/>
    <property type="project" value="UniProtKB-KW"/>
</dbReference>
<gene>
    <name evidence="11" type="primary">LOC113514519</name>
</gene>
<feature type="transmembrane region" description="Helical" evidence="9">
    <location>
        <begin position="326"/>
        <end position="352"/>
    </location>
</feature>
<comment type="caution">
    <text evidence="9">Lacks conserved residue(s) required for the propagation of feature annotation.</text>
</comment>
<evidence type="ECO:0000256" key="5">
    <source>
        <dbReference type="ARBA" id="ARBA00022989"/>
    </source>
</evidence>
<evidence type="ECO:0000256" key="1">
    <source>
        <dbReference type="ARBA" id="ARBA00004141"/>
    </source>
</evidence>
<keyword evidence="2 9" id="KW-0716">Sensory transduction</keyword>
<feature type="transmembrane region" description="Helical" evidence="9">
    <location>
        <begin position="164"/>
        <end position="188"/>
    </location>
</feature>
<evidence type="ECO:0000256" key="4">
    <source>
        <dbReference type="ARBA" id="ARBA00022725"/>
    </source>
</evidence>
<evidence type="ECO:0000313" key="10">
    <source>
        <dbReference type="Proteomes" id="UP001652740"/>
    </source>
</evidence>
<dbReference type="InParanoid" id="A0A6J3BUQ6"/>
<evidence type="ECO:0000256" key="9">
    <source>
        <dbReference type="RuleBase" id="RU351113"/>
    </source>
</evidence>
<keyword evidence="3 9" id="KW-0812">Transmembrane</keyword>
<dbReference type="GO" id="GO:0005886">
    <property type="term" value="C:plasma membrane"/>
    <property type="evidence" value="ECO:0007669"/>
    <property type="project" value="UniProtKB-SubCell"/>
</dbReference>
<keyword evidence="6 9" id="KW-0472">Membrane</keyword>
<proteinExistence type="inferred from homology"/>
<keyword evidence="10" id="KW-1185">Reference proteome</keyword>
<keyword evidence="8 9" id="KW-0807">Transducer</keyword>
<dbReference type="PANTHER" id="PTHR21137:SF44">
    <property type="entry name" value="ODORANT RECEPTOR 13A-RELATED"/>
    <property type="match status" value="1"/>
</dbReference>
<comment type="similarity">
    <text evidence="9">Belongs to the insect chemoreceptor superfamily. Heteromeric odorant receptor channel (TC 1.A.69) family.</text>
</comment>
<organism evidence="10 11">
    <name type="scientific">Galleria mellonella</name>
    <name type="common">Greater wax moth</name>
    <dbReference type="NCBI Taxonomy" id="7137"/>
    <lineage>
        <taxon>Eukaryota</taxon>
        <taxon>Metazoa</taxon>
        <taxon>Ecdysozoa</taxon>
        <taxon>Arthropoda</taxon>
        <taxon>Hexapoda</taxon>
        <taxon>Insecta</taxon>
        <taxon>Pterygota</taxon>
        <taxon>Neoptera</taxon>
        <taxon>Endopterygota</taxon>
        <taxon>Lepidoptera</taxon>
        <taxon>Glossata</taxon>
        <taxon>Ditrysia</taxon>
        <taxon>Pyraloidea</taxon>
        <taxon>Pyralidae</taxon>
        <taxon>Galleriinae</taxon>
        <taxon>Galleria</taxon>
    </lineage>
</organism>
<dbReference type="KEGG" id="gmw:113514519"/>
<dbReference type="GO" id="GO:0004984">
    <property type="term" value="F:olfactory receptor activity"/>
    <property type="evidence" value="ECO:0007669"/>
    <property type="project" value="InterPro"/>
</dbReference>
<dbReference type="InterPro" id="IPR004117">
    <property type="entry name" value="7tm6_olfct_rcpt"/>
</dbReference>
<dbReference type="PANTHER" id="PTHR21137">
    <property type="entry name" value="ODORANT RECEPTOR"/>
    <property type="match status" value="1"/>
</dbReference>
<dbReference type="Pfam" id="PF02949">
    <property type="entry name" value="7tm_6"/>
    <property type="match status" value="1"/>
</dbReference>
<keyword evidence="5 9" id="KW-1133">Transmembrane helix</keyword>
<dbReference type="GeneID" id="113514519"/>
<feature type="transmembrane region" description="Helical" evidence="9">
    <location>
        <begin position="59"/>
        <end position="78"/>
    </location>
</feature>
<evidence type="ECO:0000313" key="11">
    <source>
        <dbReference type="RefSeq" id="XP_031764107.2"/>
    </source>
</evidence>
<evidence type="ECO:0000256" key="8">
    <source>
        <dbReference type="ARBA" id="ARBA00023224"/>
    </source>
</evidence>
<feature type="transmembrane region" description="Helical" evidence="9">
    <location>
        <begin position="98"/>
        <end position="117"/>
    </location>
</feature>
<dbReference type="Proteomes" id="UP001652740">
    <property type="component" value="Unplaced"/>
</dbReference>
<evidence type="ECO:0000256" key="2">
    <source>
        <dbReference type="ARBA" id="ARBA00022606"/>
    </source>
</evidence>
<name>A0A6J3BUQ6_GALME</name>
<evidence type="ECO:0000256" key="7">
    <source>
        <dbReference type="ARBA" id="ARBA00023170"/>
    </source>
</evidence>
<keyword evidence="4 9" id="KW-0552">Olfaction</keyword>
<dbReference type="AlphaFoldDB" id="A0A6J3BUQ6"/>
<protein>
    <recommendedName>
        <fullName evidence="9">Odorant receptor</fullName>
    </recommendedName>
</protein>
<evidence type="ECO:0000256" key="3">
    <source>
        <dbReference type="ARBA" id="ARBA00022692"/>
    </source>
</evidence>
<reference evidence="11" key="1">
    <citation type="submission" date="2025-08" db="UniProtKB">
        <authorList>
            <consortium name="RefSeq"/>
        </authorList>
    </citation>
    <scope>IDENTIFICATION</scope>
    <source>
        <tissue evidence="11">Whole larvae</tissue>
    </source>
</reference>
<comment type="subcellular location">
    <subcellularLocation>
        <location evidence="9">Cell membrane</location>
        <topology evidence="9">Multi-pass membrane protein</topology>
    </subcellularLocation>
    <subcellularLocation>
        <location evidence="1">Membrane</location>
        <topology evidence="1">Multi-pass membrane protein</topology>
    </subcellularLocation>
</comment>
<keyword evidence="7 9" id="KW-0675">Receptor</keyword>
<dbReference type="GO" id="GO:0005549">
    <property type="term" value="F:odorant binding"/>
    <property type="evidence" value="ECO:0007669"/>
    <property type="project" value="InterPro"/>
</dbReference>